<protein>
    <submittedName>
        <fullName evidence="2">Uncharacterized protein</fullName>
    </submittedName>
</protein>
<gene>
    <name evidence="2" type="ORF">CA13_66710</name>
</gene>
<proteinExistence type="predicted"/>
<feature type="signal peptide" evidence="1">
    <location>
        <begin position="1"/>
        <end position="26"/>
    </location>
</feature>
<feature type="chain" id="PRO_5022823519" evidence="1">
    <location>
        <begin position="27"/>
        <end position="106"/>
    </location>
</feature>
<evidence type="ECO:0000313" key="2">
    <source>
        <dbReference type="EMBL" id="TWT76180.1"/>
    </source>
</evidence>
<dbReference type="Proteomes" id="UP000315010">
    <property type="component" value="Unassembled WGS sequence"/>
</dbReference>
<keyword evidence="3" id="KW-1185">Reference proteome</keyword>
<evidence type="ECO:0000313" key="3">
    <source>
        <dbReference type="Proteomes" id="UP000315010"/>
    </source>
</evidence>
<name>A0A5C5YMW9_9BACT</name>
<comment type="caution">
    <text evidence="2">The sequence shown here is derived from an EMBL/GenBank/DDBJ whole genome shotgun (WGS) entry which is preliminary data.</text>
</comment>
<evidence type="ECO:0000256" key="1">
    <source>
        <dbReference type="SAM" id="SignalP"/>
    </source>
</evidence>
<sequence precursor="true">MYRSLSILAICVLANAVFFGAMTVKADFPTHEILVDLGPGNETITRSLNDEIQTKLSQGSSNFNGLGIDTPINLRGRDLREAVIHLGLHFVHDAAFDRNKKGPPRF</sequence>
<accession>A0A5C5YMW9</accession>
<keyword evidence="1" id="KW-0732">Signal</keyword>
<dbReference type="AlphaFoldDB" id="A0A5C5YMW9"/>
<organism evidence="2 3">
    <name type="scientific">Novipirellula herctigrandis</name>
    <dbReference type="NCBI Taxonomy" id="2527986"/>
    <lineage>
        <taxon>Bacteria</taxon>
        <taxon>Pseudomonadati</taxon>
        <taxon>Planctomycetota</taxon>
        <taxon>Planctomycetia</taxon>
        <taxon>Pirellulales</taxon>
        <taxon>Pirellulaceae</taxon>
        <taxon>Novipirellula</taxon>
    </lineage>
</organism>
<reference evidence="2 3" key="1">
    <citation type="submission" date="2019-02" db="EMBL/GenBank/DDBJ databases">
        <title>Deep-cultivation of Planctomycetes and their phenomic and genomic characterization uncovers novel biology.</title>
        <authorList>
            <person name="Wiegand S."/>
            <person name="Jogler M."/>
            <person name="Boedeker C."/>
            <person name="Pinto D."/>
            <person name="Vollmers J."/>
            <person name="Rivas-Marin E."/>
            <person name="Kohn T."/>
            <person name="Peeters S.H."/>
            <person name="Heuer A."/>
            <person name="Rast P."/>
            <person name="Oberbeckmann S."/>
            <person name="Bunk B."/>
            <person name="Jeske O."/>
            <person name="Meyerdierks A."/>
            <person name="Storesund J.E."/>
            <person name="Kallscheuer N."/>
            <person name="Luecker S."/>
            <person name="Lage O.M."/>
            <person name="Pohl T."/>
            <person name="Merkel B.J."/>
            <person name="Hornburger P."/>
            <person name="Mueller R.-W."/>
            <person name="Bruemmer F."/>
            <person name="Labrenz M."/>
            <person name="Spormann A.M."/>
            <person name="Op Den Camp H."/>
            <person name="Overmann J."/>
            <person name="Amann R."/>
            <person name="Jetten M.S.M."/>
            <person name="Mascher T."/>
            <person name="Medema M.H."/>
            <person name="Devos D.P."/>
            <person name="Kaster A.-K."/>
            <person name="Ovreas L."/>
            <person name="Rohde M."/>
            <person name="Galperin M.Y."/>
            <person name="Jogler C."/>
        </authorList>
    </citation>
    <scope>NUCLEOTIDE SEQUENCE [LARGE SCALE GENOMIC DNA]</scope>
    <source>
        <strain evidence="2 3">CA13</strain>
    </source>
</reference>
<dbReference type="EMBL" id="SJPJ01000002">
    <property type="protein sequence ID" value="TWT76180.1"/>
    <property type="molecule type" value="Genomic_DNA"/>
</dbReference>